<dbReference type="AlphaFoldDB" id="A0A9E7GES1"/>
<sequence>GDFGVPEEGDKGAAGLLQAAESEGGRQGPFFGFLGKNEISNGREGIFKMELEACKCCSIILDLVTVTEECDVCQMGDVRICSRTADRLCGRRKLHSTAKDPSLQFWNH</sequence>
<reference evidence="1" key="1">
    <citation type="submission" date="2022-05" db="EMBL/GenBank/DDBJ databases">
        <title>The Musa troglodytarum L. genome provides insights into the mechanism of non-climacteric behaviour and enrichment of carotenoids.</title>
        <authorList>
            <person name="Wang J."/>
        </authorList>
    </citation>
    <scope>NUCLEOTIDE SEQUENCE</scope>
    <source>
        <tissue evidence="1">Leaf</tissue>
    </source>
</reference>
<protein>
    <submittedName>
        <fullName evidence="1">Uncharacterized protein</fullName>
    </submittedName>
</protein>
<name>A0A9E7GES1_9LILI</name>
<organism evidence="1 2">
    <name type="scientific">Musa troglodytarum</name>
    <name type="common">fe'i banana</name>
    <dbReference type="NCBI Taxonomy" id="320322"/>
    <lineage>
        <taxon>Eukaryota</taxon>
        <taxon>Viridiplantae</taxon>
        <taxon>Streptophyta</taxon>
        <taxon>Embryophyta</taxon>
        <taxon>Tracheophyta</taxon>
        <taxon>Spermatophyta</taxon>
        <taxon>Magnoliopsida</taxon>
        <taxon>Liliopsida</taxon>
        <taxon>Zingiberales</taxon>
        <taxon>Musaceae</taxon>
        <taxon>Musa</taxon>
    </lineage>
</organism>
<accession>A0A9E7GES1</accession>
<dbReference type="EMBL" id="CP097508">
    <property type="protein sequence ID" value="URE11207.1"/>
    <property type="molecule type" value="Genomic_DNA"/>
</dbReference>
<feature type="non-terminal residue" evidence="1">
    <location>
        <position position="1"/>
    </location>
</feature>
<evidence type="ECO:0000313" key="2">
    <source>
        <dbReference type="Proteomes" id="UP001055439"/>
    </source>
</evidence>
<dbReference type="Proteomes" id="UP001055439">
    <property type="component" value="Chromosome 6"/>
</dbReference>
<keyword evidence="2" id="KW-1185">Reference proteome</keyword>
<evidence type="ECO:0000313" key="1">
    <source>
        <dbReference type="EMBL" id="URE11207.1"/>
    </source>
</evidence>
<gene>
    <name evidence="1" type="ORF">MUK42_35089</name>
</gene>
<proteinExistence type="predicted"/>